<keyword evidence="1" id="KW-0812">Transmembrane</keyword>
<evidence type="ECO:0000256" key="1">
    <source>
        <dbReference type="SAM" id="Phobius"/>
    </source>
</evidence>
<evidence type="ECO:0000313" key="3">
    <source>
        <dbReference type="Proteomes" id="UP001169217"/>
    </source>
</evidence>
<reference evidence="2" key="1">
    <citation type="submission" date="2023-04" db="EMBL/GenBank/DDBJ databases">
        <title>Colletotrichum limetticola genome sequence.</title>
        <authorList>
            <person name="Baroncelli R."/>
        </authorList>
    </citation>
    <scope>NUCLEOTIDE SEQUENCE</scope>
    <source>
        <strain evidence="2">KLA-Anderson</strain>
    </source>
</reference>
<sequence>MPASRSMSHTINYQAANSASDNILPSPRRLLFMLPSDGVNRPGSRRRRHDSCRSVPVMPRQTRLNDTGTSSCNSGLTPIGPGGGMPPFASAVCVAVVAMVPIPVATMAAVGVVDLGSWSRS</sequence>
<proteinExistence type="predicted"/>
<dbReference type="EMBL" id="JARUPT010000146">
    <property type="protein sequence ID" value="KAK0376936.1"/>
    <property type="molecule type" value="Genomic_DNA"/>
</dbReference>
<keyword evidence="1" id="KW-1133">Transmembrane helix</keyword>
<gene>
    <name evidence="2" type="ORF">CLIM01_05725</name>
</gene>
<organism evidence="2 3">
    <name type="scientific">Colletotrichum limetticola</name>
    <dbReference type="NCBI Taxonomy" id="1209924"/>
    <lineage>
        <taxon>Eukaryota</taxon>
        <taxon>Fungi</taxon>
        <taxon>Dikarya</taxon>
        <taxon>Ascomycota</taxon>
        <taxon>Pezizomycotina</taxon>
        <taxon>Sordariomycetes</taxon>
        <taxon>Hypocreomycetidae</taxon>
        <taxon>Glomerellales</taxon>
        <taxon>Glomerellaceae</taxon>
        <taxon>Colletotrichum</taxon>
        <taxon>Colletotrichum acutatum species complex</taxon>
    </lineage>
</organism>
<keyword evidence="1" id="KW-0472">Membrane</keyword>
<dbReference type="Proteomes" id="UP001169217">
    <property type="component" value="Unassembled WGS sequence"/>
</dbReference>
<evidence type="ECO:0000313" key="2">
    <source>
        <dbReference type="EMBL" id="KAK0376936.1"/>
    </source>
</evidence>
<keyword evidence="3" id="KW-1185">Reference proteome</keyword>
<comment type="caution">
    <text evidence="2">The sequence shown here is derived from an EMBL/GenBank/DDBJ whole genome shotgun (WGS) entry which is preliminary data.</text>
</comment>
<protein>
    <submittedName>
        <fullName evidence="2">Uncharacterized protein</fullName>
    </submittedName>
</protein>
<accession>A0ABQ9PZL6</accession>
<feature type="transmembrane region" description="Helical" evidence="1">
    <location>
        <begin position="88"/>
        <end position="113"/>
    </location>
</feature>
<name>A0ABQ9PZL6_9PEZI</name>